<dbReference type="RefSeq" id="WP_150448810.1">
    <property type="nucleotide sequence ID" value="NZ_VYSA01000002.1"/>
</dbReference>
<dbReference type="AlphaFoldDB" id="A0A5J5IZU5"/>
<reference evidence="2" key="1">
    <citation type="submission" date="2019-09" db="EMBL/GenBank/DDBJ databases">
        <title>Mumia zhuanghuii sp. nov. isolated from the intestinal contents of plateau pika (Ochotona curzoniae) in the Qinghai-Tibet plateau of China.</title>
        <authorList>
            <person name="Tian Z."/>
        </authorList>
    </citation>
    <scope>NUCLEOTIDE SEQUENCE [LARGE SCALE GENOMIC DNA]</scope>
    <source>
        <strain evidence="2">JCM 30598</strain>
    </source>
</reference>
<evidence type="ECO:0000313" key="2">
    <source>
        <dbReference type="Proteomes" id="UP000325827"/>
    </source>
</evidence>
<dbReference type="EMBL" id="VYSA01000002">
    <property type="protein sequence ID" value="KAA9107775.1"/>
    <property type="molecule type" value="Genomic_DNA"/>
</dbReference>
<dbReference type="Proteomes" id="UP000325827">
    <property type="component" value="Unassembled WGS sequence"/>
</dbReference>
<name>A0A5J5IZU5_9MICO</name>
<accession>A0A5J5IZU5</accession>
<protein>
    <submittedName>
        <fullName evidence="1">Uncharacterized protein</fullName>
    </submittedName>
</protein>
<organism evidence="1 2">
    <name type="scientific">Microbacterium rhizomatis</name>
    <dbReference type="NCBI Taxonomy" id="1631477"/>
    <lineage>
        <taxon>Bacteria</taxon>
        <taxon>Bacillati</taxon>
        <taxon>Actinomycetota</taxon>
        <taxon>Actinomycetes</taxon>
        <taxon>Micrococcales</taxon>
        <taxon>Microbacteriaceae</taxon>
        <taxon>Microbacterium</taxon>
    </lineage>
</organism>
<proteinExistence type="predicted"/>
<comment type="caution">
    <text evidence="1">The sequence shown here is derived from an EMBL/GenBank/DDBJ whole genome shotgun (WGS) entry which is preliminary data.</text>
</comment>
<keyword evidence="2" id="KW-1185">Reference proteome</keyword>
<evidence type="ECO:0000313" key="1">
    <source>
        <dbReference type="EMBL" id="KAA9107775.1"/>
    </source>
</evidence>
<sequence length="103" mass="11631">MDEAEQMAHQLERLVGDPIADAVQGFVRVVSVSEPVGRFGYLSCTIRLATEADGIPETFIDTEIATRRKWWPKVGQRLPARIARSQPDRVDINWDALAPRSER</sequence>
<dbReference type="OrthoDB" id="5079717at2"/>
<gene>
    <name evidence="1" type="ORF">F6B43_10070</name>
</gene>